<dbReference type="EMBL" id="CATQJL010000316">
    <property type="protein sequence ID" value="CAJ0608240.1"/>
    <property type="molecule type" value="Genomic_DNA"/>
</dbReference>
<feature type="signal peptide" evidence="12">
    <location>
        <begin position="1"/>
        <end position="17"/>
    </location>
</feature>
<dbReference type="InterPro" id="IPR002213">
    <property type="entry name" value="UDP_glucos_trans"/>
</dbReference>
<evidence type="ECO:0000256" key="10">
    <source>
        <dbReference type="ARBA" id="ARBA00047475"/>
    </source>
</evidence>
<dbReference type="GO" id="GO:0016020">
    <property type="term" value="C:membrane"/>
    <property type="evidence" value="ECO:0007669"/>
    <property type="project" value="UniProtKB-SubCell"/>
</dbReference>
<evidence type="ECO:0000256" key="12">
    <source>
        <dbReference type="SAM" id="SignalP"/>
    </source>
</evidence>
<dbReference type="PROSITE" id="PS00375">
    <property type="entry name" value="UDPGT"/>
    <property type="match status" value="1"/>
</dbReference>
<comment type="subcellular location">
    <subcellularLocation>
        <location evidence="1">Membrane</location>
        <topology evidence="1">Single-pass membrane protein</topology>
    </subcellularLocation>
</comment>
<keyword evidence="7 12" id="KW-0732">Signal</keyword>
<evidence type="ECO:0000256" key="1">
    <source>
        <dbReference type="ARBA" id="ARBA00004167"/>
    </source>
</evidence>
<dbReference type="PANTHER" id="PTHR48043">
    <property type="entry name" value="EG:EG0003.4 PROTEIN-RELATED"/>
    <property type="match status" value="1"/>
</dbReference>
<dbReference type="GO" id="GO:0015020">
    <property type="term" value="F:glucuronosyltransferase activity"/>
    <property type="evidence" value="ECO:0007669"/>
    <property type="project" value="UniProtKB-EC"/>
</dbReference>
<keyword evidence="4" id="KW-0328">Glycosyltransferase</keyword>
<dbReference type="InterPro" id="IPR035595">
    <property type="entry name" value="UDP_glycos_trans_CS"/>
</dbReference>
<keyword evidence="8 11" id="KW-1133">Transmembrane helix</keyword>
<feature type="transmembrane region" description="Helical" evidence="11">
    <location>
        <begin position="1426"/>
        <end position="1449"/>
    </location>
</feature>
<comment type="similarity">
    <text evidence="2">Belongs to the UDP-glycosyltransferase family.</text>
</comment>
<accession>A0AA36MFD1</accession>
<keyword evidence="6 11" id="KW-0812">Transmembrane</keyword>
<keyword evidence="14" id="KW-1185">Reference proteome</keyword>
<gene>
    <name evidence="13" type="ORF">CYNAS_LOCUS20223</name>
</gene>
<keyword evidence="5" id="KW-0808">Transferase</keyword>
<reference evidence="13" key="1">
    <citation type="submission" date="2023-07" db="EMBL/GenBank/DDBJ databases">
        <authorList>
            <consortium name="CYATHOMIX"/>
        </authorList>
    </citation>
    <scope>NUCLEOTIDE SEQUENCE</scope>
    <source>
        <strain evidence="13">N/A</strain>
    </source>
</reference>
<sequence length="1459" mass="166074">MNMHIAIILLLGCDVQASNILVWNPPFGPSHVNFLGNIADILTAEGHNVTIYSNKLNPHVHTFGNRHPAHTIRFDPRSLNYNTPINALKKTVWDDPPCDGLCLDWDDISQITDRLYEICDALLEHQDLIRNLRDSNFELVFSETFDACAPGIWELLGIKNLILVSALGVMPRLYDVAGMFSIPSFMPVGLTPYSDKMTFTERLTNFNLDLTYHYFQHKMENRFLNLFLNKYPDFPTIDEIYKKKTALIMVNANEFAETARPTTGMIKYIGGSAISDPMPLPEDLNQLLEQNPVNILFSMGTVAQSKDMPEWLKRDIIETFASFYNVTLIWKYEGEDLYEAVNAHPNVHLMNWIPQVDLLADPRVSVFITHGGMNSVLEAMYFGKPVIVVPLFADQQYNSKNIERKGLGILLKKHLLNKKTLTDALQHIMQNKAIVFLLLLRCSANASNILVWNPSTSHSHTSFMSNIADILTANGHNVTIFAPMLLPNAKPFLNRLDAKTISFTPSNFSDDLMKSFQSTSMWEAPVCTDVCVSWNDLDKLVQLTLTYCEELLEESDLLNALKDSKFELAYAEILDFCTPGIFEVLGVRNIVLLSAAVAVPRHYEIAGLRQLPSFVPGGITPYSDEMTFMERLTNLKVNIQFSFHMDKWDEDSRRIFSRKYPGFPTPREIYFNKTALIMINVHEVLESPRPRTNMIKYIGGSALAEAKPLTKDLDDLLNKRSATVLFSMGSLARSVDMPEWLKKDVLETFDSFPEVTFIWKYEGDDINFESHPNIFPMKWVPQTDLLADKRLSLFITHGGMNSLIEATYHGKPLIVVPLFGDQQYNSKLVQKRGVAIIIEKNQLNKNTLTEAILEMLSNKRFAEEAAFTALLLEGRPQRYREDIAKWAKIIIEHEILEDLKLLDSLKNSKFKIAYMETLDLCAPGISEILNIKNVVLLSSALALPRLYEVAGIRQPPSFVPVWNPTLSHSHTSFSGNVADVLTAAGHNVTIFSPILDPNTKPFGNHLPARTISFTSSKTSDDFVKPFKSTSLWEAPTCTDVCLSWSDFDLMAQRNLDYCREILEDSKLMDFLKDSKFELAYTETLDLCAPGIFEILDIKNVVLLSAALAVPRLYEVAGLRQLPSFVPGPVTPYSDEMTFKERLRNFIINIQFDQHMKNWDQRFSQLFSEKYPGFPTPQEIYTERTALIMINVHEFFETPRPTTNMIKYVGGSTLARAESLTKEMDDLLDKRKMTVLFSMGSVARSVDMPEWLKKDVLETFDSFPDVTFIWKYEGDDIPFKAHPNVFPLKWIPQIDLLADKRLSLFVTHGGMNSLLEATYHGKPLIVVPLFGDQYYNAKLVQKSGIAIVIEKNQLSKHTLTEALREMLGNRKFAKKAAFVASMLEGRSQHYRKDIAKWAKIIIEHGKMDHLILHSRNLNFVQYYCLDVIGFIALVIAAITYLIFLLLRMIYKLIVPKLKKD</sequence>
<keyword evidence="9 11" id="KW-0472">Membrane</keyword>
<evidence type="ECO:0000256" key="5">
    <source>
        <dbReference type="ARBA" id="ARBA00022679"/>
    </source>
</evidence>
<evidence type="ECO:0000256" key="6">
    <source>
        <dbReference type="ARBA" id="ARBA00022692"/>
    </source>
</evidence>
<comment type="caution">
    <text evidence="13">The sequence shown here is derived from an EMBL/GenBank/DDBJ whole genome shotgun (WGS) entry which is preliminary data.</text>
</comment>
<name>A0AA36MFD1_CYLNA</name>
<organism evidence="13 14">
    <name type="scientific">Cylicocyclus nassatus</name>
    <name type="common">Nematode worm</name>
    <dbReference type="NCBI Taxonomy" id="53992"/>
    <lineage>
        <taxon>Eukaryota</taxon>
        <taxon>Metazoa</taxon>
        <taxon>Ecdysozoa</taxon>
        <taxon>Nematoda</taxon>
        <taxon>Chromadorea</taxon>
        <taxon>Rhabditida</taxon>
        <taxon>Rhabditina</taxon>
        <taxon>Rhabditomorpha</taxon>
        <taxon>Strongyloidea</taxon>
        <taxon>Strongylidae</taxon>
        <taxon>Cylicocyclus</taxon>
    </lineage>
</organism>
<dbReference type="Proteomes" id="UP001176961">
    <property type="component" value="Unassembled WGS sequence"/>
</dbReference>
<dbReference type="Pfam" id="PF00201">
    <property type="entry name" value="UDPGT"/>
    <property type="match status" value="3"/>
</dbReference>
<feature type="chain" id="PRO_5041416439" description="glucuronosyltransferase" evidence="12">
    <location>
        <begin position="18"/>
        <end position="1459"/>
    </location>
</feature>
<dbReference type="PANTHER" id="PTHR48043:SF145">
    <property type="entry name" value="FI06409P-RELATED"/>
    <property type="match status" value="1"/>
</dbReference>
<dbReference type="Gene3D" id="3.40.50.2000">
    <property type="entry name" value="Glycogen Phosphorylase B"/>
    <property type="match status" value="4"/>
</dbReference>
<comment type="catalytic activity">
    <reaction evidence="10">
        <text>glucuronate acceptor + UDP-alpha-D-glucuronate = acceptor beta-D-glucuronoside + UDP + H(+)</text>
        <dbReference type="Rhea" id="RHEA:21032"/>
        <dbReference type="ChEBI" id="CHEBI:15378"/>
        <dbReference type="ChEBI" id="CHEBI:58052"/>
        <dbReference type="ChEBI" id="CHEBI:58223"/>
        <dbReference type="ChEBI" id="CHEBI:132367"/>
        <dbReference type="ChEBI" id="CHEBI:132368"/>
        <dbReference type="EC" id="2.4.1.17"/>
    </reaction>
</comment>
<evidence type="ECO:0000313" key="13">
    <source>
        <dbReference type="EMBL" id="CAJ0608240.1"/>
    </source>
</evidence>
<dbReference type="EC" id="2.4.1.17" evidence="3"/>
<protein>
    <recommendedName>
        <fullName evidence="3">glucuronosyltransferase</fullName>
        <ecNumber evidence="3">2.4.1.17</ecNumber>
    </recommendedName>
</protein>
<dbReference type="FunFam" id="3.40.50.2000:FF:000038">
    <property type="entry name" value="UDP-GlucuronosylTransferase"/>
    <property type="match status" value="3"/>
</dbReference>
<evidence type="ECO:0000256" key="4">
    <source>
        <dbReference type="ARBA" id="ARBA00022676"/>
    </source>
</evidence>
<evidence type="ECO:0000256" key="9">
    <source>
        <dbReference type="ARBA" id="ARBA00023136"/>
    </source>
</evidence>
<evidence type="ECO:0000256" key="7">
    <source>
        <dbReference type="ARBA" id="ARBA00022729"/>
    </source>
</evidence>
<dbReference type="CDD" id="cd03784">
    <property type="entry name" value="GT1_Gtf-like"/>
    <property type="match status" value="3"/>
</dbReference>
<evidence type="ECO:0000256" key="8">
    <source>
        <dbReference type="ARBA" id="ARBA00022989"/>
    </source>
</evidence>
<evidence type="ECO:0000313" key="14">
    <source>
        <dbReference type="Proteomes" id="UP001176961"/>
    </source>
</evidence>
<evidence type="ECO:0000256" key="11">
    <source>
        <dbReference type="SAM" id="Phobius"/>
    </source>
</evidence>
<evidence type="ECO:0000256" key="3">
    <source>
        <dbReference type="ARBA" id="ARBA00012544"/>
    </source>
</evidence>
<dbReference type="InterPro" id="IPR050271">
    <property type="entry name" value="UDP-glycosyltransferase"/>
</dbReference>
<evidence type="ECO:0000256" key="2">
    <source>
        <dbReference type="ARBA" id="ARBA00009995"/>
    </source>
</evidence>
<proteinExistence type="inferred from homology"/>
<dbReference type="SUPFAM" id="SSF53756">
    <property type="entry name" value="UDP-Glycosyltransferase/glycogen phosphorylase"/>
    <property type="match status" value="3"/>
</dbReference>